<keyword evidence="1" id="KW-0805">Transcription regulation</keyword>
<dbReference type="InterPro" id="IPR050204">
    <property type="entry name" value="AraC_XylS_family_regulators"/>
</dbReference>
<dbReference type="Proteomes" id="UP000693672">
    <property type="component" value="Unassembled WGS sequence"/>
</dbReference>
<dbReference type="EMBL" id="CAJVAS010000003">
    <property type="protein sequence ID" value="CAG7607499.1"/>
    <property type="molecule type" value="Genomic_DNA"/>
</dbReference>
<dbReference type="GO" id="GO:0043565">
    <property type="term" value="F:sequence-specific DNA binding"/>
    <property type="evidence" value="ECO:0007669"/>
    <property type="project" value="InterPro"/>
</dbReference>
<keyword evidence="3" id="KW-0804">Transcription</keyword>
<dbReference type="PANTHER" id="PTHR46796:SF7">
    <property type="entry name" value="ARAC FAMILY TRANSCRIPTIONAL REGULATOR"/>
    <property type="match status" value="1"/>
</dbReference>
<dbReference type="Pfam" id="PF02311">
    <property type="entry name" value="AraC_binding"/>
    <property type="match status" value="1"/>
</dbReference>
<accession>A0A916JVN4</accession>
<keyword evidence="2" id="KW-0238">DNA-binding</keyword>
<dbReference type="AlphaFoldDB" id="A0A916JVN4"/>
<reference evidence="5" key="1">
    <citation type="submission" date="2021-06" db="EMBL/GenBank/DDBJ databases">
        <authorList>
            <person name="Criscuolo A."/>
        </authorList>
    </citation>
    <scope>NUCLEOTIDE SEQUENCE</scope>
    <source>
        <strain evidence="5">CIP111600</strain>
    </source>
</reference>
<dbReference type="PANTHER" id="PTHR46796">
    <property type="entry name" value="HTH-TYPE TRANSCRIPTIONAL ACTIVATOR RHAS-RELATED"/>
    <property type="match status" value="1"/>
</dbReference>
<proteinExistence type="predicted"/>
<feature type="domain" description="HTH araC/xylS-type" evidence="4">
    <location>
        <begin position="184"/>
        <end position="282"/>
    </location>
</feature>
<evidence type="ECO:0000313" key="6">
    <source>
        <dbReference type="Proteomes" id="UP000693672"/>
    </source>
</evidence>
<comment type="caution">
    <text evidence="5">The sequence shown here is derived from an EMBL/GenBank/DDBJ whole genome shotgun (WGS) entry which is preliminary data.</text>
</comment>
<evidence type="ECO:0000256" key="1">
    <source>
        <dbReference type="ARBA" id="ARBA00023015"/>
    </source>
</evidence>
<dbReference type="GO" id="GO:0003700">
    <property type="term" value="F:DNA-binding transcription factor activity"/>
    <property type="evidence" value="ECO:0007669"/>
    <property type="project" value="InterPro"/>
</dbReference>
<evidence type="ECO:0000256" key="2">
    <source>
        <dbReference type="ARBA" id="ARBA00023125"/>
    </source>
</evidence>
<sequence>MKEYRHEFADYIYIAASAFQQLAGLIPVRAGCNRAKANYYVGPRVIECYSLHFVLEGSVTLSQGGRRVVLGKGDLFCLHPNRSYTYWVTDPSSASPLRMCWLAFEGSQAAALTERIGMTDAQPYRHSVLTSELESLLMQMMSSMRLSRDGDDLMLQACLYQMFWQLTARRDANGASAKKKDWLDACVQHIHAHYMEGISVADVVQVAGVHRSHLYSEFQRMFGISPQRYLIKLRLGKAEELLRQSAYSVTEIALSLGYPDLYSFSRAFYNYYGVSPSGYAAQADEGSSRAASR</sequence>
<organism evidence="5 6">
    <name type="scientific">Paenibacillus solanacearum</name>
    <dbReference type="NCBI Taxonomy" id="2048548"/>
    <lineage>
        <taxon>Bacteria</taxon>
        <taxon>Bacillati</taxon>
        <taxon>Bacillota</taxon>
        <taxon>Bacilli</taxon>
        <taxon>Bacillales</taxon>
        <taxon>Paenibacillaceae</taxon>
        <taxon>Paenibacillus</taxon>
    </lineage>
</organism>
<dbReference type="RefSeq" id="WP_218090794.1">
    <property type="nucleotide sequence ID" value="NZ_CAJVAS010000003.1"/>
</dbReference>
<evidence type="ECO:0000259" key="4">
    <source>
        <dbReference type="PROSITE" id="PS01124"/>
    </source>
</evidence>
<dbReference type="InterPro" id="IPR018060">
    <property type="entry name" value="HTH_AraC"/>
</dbReference>
<dbReference type="InterPro" id="IPR003313">
    <property type="entry name" value="AraC-bd"/>
</dbReference>
<protein>
    <submittedName>
        <fullName evidence="5">HTH-type transcriptional activator Btr</fullName>
    </submittedName>
</protein>
<name>A0A916JVN4_9BACL</name>
<dbReference type="Pfam" id="PF12833">
    <property type="entry name" value="HTH_18"/>
    <property type="match status" value="1"/>
</dbReference>
<gene>
    <name evidence="5" type="primary">btr_4</name>
    <name evidence="5" type="ORF">PAESOLCIP111_00965</name>
</gene>
<dbReference type="SMART" id="SM00342">
    <property type="entry name" value="HTH_ARAC"/>
    <property type="match status" value="1"/>
</dbReference>
<evidence type="ECO:0000313" key="5">
    <source>
        <dbReference type="EMBL" id="CAG7607499.1"/>
    </source>
</evidence>
<evidence type="ECO:0000256" key="3">
    <source>
        <dbReference type="ARBA" id="ARBA00023163"/>
    </source>
</evidence>
<keyword evidence="6" id="KW-1185">Reference proteome</keyword>
<dbReference type="PROSITE" id="PS01124">
    <property type="entry name" value="HTH_ARAC_FAMILY_2"/>
    <property type="match status" value="1"/>
</dbReference>